<keyword evidence="2" id="KW-1185">Reference proteome</keyword>
<sequence>MDDYNWRMETARKQLMGNSANLAKAQDGQSKALGSASSPARRHRHGVSSNYCTSFLQNPFTNSYALVTFGLHRA</sequence>
<dbReference type="Proteomes" id="UP000095287">
    <property type="component" value="Unplaced"/>
</dbReference>
<dbReference type="WBParaSite" id="L893_g996.t1">
    <property type="protein sequence ID" value="L893_g996.t1"/>
    <property type="gene ID" value="L893_g996"/>
</dbReference>
<proteinExistence type="predicted"/>
<dbReference type="AlphaFoldDB" id="A0A1I8AXH1"/>
<name>A0A1I8AXH1_9BILA</name>
<protein>
    <submittedName>
        <fullName evidence="3">Uncharacterized protein</fullName>
    </submittedName>
</protein>
<feature type="region of interest" description="Disordered" evidence="1">
    <location>
        <begin position="21"/>
        <end position="45"/>
    </location>
</feature>
<reference evidence="3" key="1">
    <citation type="submission" date="2016-11" db="UniProtKB">
        <authorList>
            <consortium name="WormBaseParasite"/>
        </authorList>
    </citation>
    <scope>IDENTIFICATION</scope>
</reference>
<evidence type="ECO:0000256" key="1">
    <source>
        <dbReference type="SAM" id="MobiDB-lite"/>
    </source>
</evidence>
<organism evidence="2 3">
    <name type="scientific">Steinernema glaseri</name>
    <dbReference type="NCBI Taxonomy" id="37863"/>
    <lineage>
        <taxon>Eukaryota</taxon>
        <taxon>Metazoa</taxon>
        <taxon>Ecdysozoa</taxon>
        <taxon>Nematoda</taxon>
        <taxon>Chromadorea</taxon>
        <taxon>Rhabditida</taxon>
        <taxon>Tylenchina</taxon>
        <taxon>Panagrolaimomorpha</taxon>
        <taxon>Strongyloidoidea</taxon>
        <taxon>Steinernematidae</taxon>
        <taxon>Steinernema</taxon>
    </lineage>
</organism>
<evidence type="ECO:0000313" key="3">
    <source>
        <dbReference type="WBParaSite" id="L893_g996.t1"/>
    </source>
</evidence>
<evidence type="ECO:0000313" key="2">
    <source>
        <dbReference type="Proteomes" id="UP000095287"/>
    </source>
</evidence>
<accession>A0A1I8AXH1</accession>